<keyword evidence="1 2" id="KW-0238">DNA-binding</keyword>
<proteinExistence type="predicted"/>
<dbReference type="PROSITE" id="PS50977">
    <property type="entry name" value="HTH_TETR_2"/>
    <property type="match status" value="1"/>
</dbReference>
<gene>
    <name evidence="4" type="ORF">JKL49_05670</name>
</gene>
<dbReference type="PANTHER" id="PTHR43479">
    <property type="entry name" value="ACREF/ENVCD OPERON REPRESSOR-RELATED"/>
    <property type="match status" value="1"/>
</dbReference>
<dbReference type="InterPro" id="IPR050624">
    <property type="entry name" value="HTH-type_Tx_Regulator"/>
</dbReference>
<sequence>MDLADSRPVQRTKAALFDAFVELVLERRYDQLKVADIIARAGVGRSTFYEHYEGKDELLREGLSSPFGVLADMLGPQHDDARLLAVVEHFWENRRVGNVLFAGPTRPLLAKTLAGLIEARLRTRPEVQNPGLLAAQLAGGQMGLLSTWLAGAAPASPQAVADMLHAAAQAVAT</sequence>
<name>A0A941HV94_9CAUL</name>
<evidence type="ECO:0000256" key="2">
    <source>
        <dbReference type="PROSITE-ProRule" id="PRU00335"/>
    </source>
</evidence>
<protein>
    <submittedName>
        <fullName evidence="4">TetR/AcrR family transcriptional regulator</fullName>
    </submittedName>
</protein>
<comment type="caution">
    <text evidence="4">The sequence shown here is derived from an EMBL/GenBank/DDBJ whole genome shotgun (WGS) entry which is preliminary data.</text>
</comment>
<dbReference type="SUPFAM" id="SSF46689">
    <property type="entry name" value="Homeodomain-like"/>
    <property type="match status" value="1"/>
</dbReference>
<feature type="DNA-binding region" description="H-T-H motif" evidence="2">
    <location>
        <begin position="33"/>
        <end position="52"/>
    </location>
</feature>
<feature type="domain" description="HTH tetR-type" evidence="3">
    <location>
        <begin position="10"/>
        <end position="70"/>
    </location>
</feature>
<accession>A0A941HV94</accession>
<dbReference type="AlphaFoldDB" id="A0A941HV94"/>
<evidence type="ECO:0000256" key="1">
    <source>
        <dbReference type="ARBA" id="ARBA00023125"/>
    </source>
</evidence>
<dbReference type="Pfam" id="PF00440">
    <property type="entry name" value="TetR_N"/>
    <property type="match status" value="1"/>
</dbReference>
<dbReference type="EMBL" id="JAGSGD010000001">
    <property type="protein sequence ID" value="MBR7618871.1"/>
    <property type="molecule type" value="Genomic_DNA"/>
</dbReference>
<dbReference type="InterPro" id="IPR001647">
    <property type="entry name" value="HTH_TetR"/>
</dbReference>
<dbReference type="Proteomes" id="UP000622580">
    <property type="component" value="Unassembled WGS sequence"/>
</dbReference>
<organism evidence="4 5">
    <name type="scientific">Phenylobacterium glaciei</name>
    <dbReference type="NCBI Taxonomy" id="2803784"/>
    <lineage>
        <taxon>Bacteria</taxon>
        <taxon>Pseudomonadati</taxon>
        <taxon>Pseudomonadota</taxon>
        <taxon>Alphaproteobacteria</taxon>
        <taxon>Caulobacterales</taxon>
        <taxon>Caulobacteraceae</taxon>
        <taxon>Phenylobacterium</taxon>
    </lineage>
</organism>
<dbReference type="InterPro" id="IPR009057">
    <property type="entry name" value="Homeodomain-like_sf"/>
</dbReference>
<dbReference type="PANTHER" id="PTHR43479:SF7">
    <property type="entry name" value="TETR-FAMILY TRANSCRIPTIONAL REGULATOR"/>
    <property type="match status" value="1"/>
</dbReference>
<dbReference type="PRINTS" id="PR00455">
    <property type="entry name" value="HTHTETR"/>
</dbReference>
<dbReference type="RefSeq" id="WP_215338875.1">
    <property type="nucleotide sequence ID" value="NZ_JAGSGD010000001.1"/>
</dbReference>
<evidence type="ECO:0000313" key="4">
    <source>
        <dbReference type="EMBL" id="MBR7618871.1"/>
    </source>
</evidence>
<keyword evidence="5" id="KW-1185">Reference proteome</keyword>
<reference evidence="4" key="1">
    <citation type="submission" date="2021-04" db="EMBL/GenBank/DDBJ databases">
        <title>Draft genome assembly of strain Phenylobacterium sp. 20VBR1 using MiniION and Illumina platforms.</title>
        <authorList>
            <person name="Thomas F.A."/>
            <person name="Krishnan K.P."/>
            <person name="Sinha R.K."/>
        </authorList>
    </citation>
    <scope>NUCLEOTIDE SEQUENCE</scope>
    <source>
        <strain evidence="4">20VBR1</strain>
    </source>
</reference>
<evidence type="ECO:0000259" key="3">
    <source>
        <dbReference type="PROSITE" id="PS50977"/>
    </source>
</evidence>
<dbReference type="GO" id="GO:0003677">
    <property type="term" value="F:DNA binding"/>
    <property type="evidence" value="ECO:0007669"/>
    <property type="project" value="UniProtKB-UniRule"/>
</dbReference>
<dbReference type="Gene3D" id="1.10.357.10">
    <property type="entry name" value="Tetracycline Repressor, domain 2"/>
    <property type="match status" value="1"/>
</dbReference>
<evidence type="ECO:0000313" key="5">
    <source>
        <dbReference type="Proteomes" id="UP000622580"/>
    </source>
</evidence>